<comment type="catalytic activity">
    <reaction evidence="1">
        <text>ATP + protein L-histidine = ADP + protein N-phospho-L-histidine.</text>
        <dbReference type="EC" id="2.7.13.3"/>
    </reaction>
</comment>
<sequence>MNKRLKPLLAALALLLLTLIIYTPSSSSRTFPKQPVAEQGILNASLWNFSQYGTFRLDGEWEVYWNQFLEPEHFQSPQLREPEYYPVPKSWDARSGADFATFRLIVQLPQDSGITALRIPPIASAYKLWINGQAVAESGIASTSSSGTVPEESVRTVYFQSSGANAEILFQISNFVQRKGGIWASIEIGNDRQIAGLTNLRNSFDAFIFGCLLLAGIYHISLYWFRRKNKLALYFGLYCFLTSLRLLVVGEVLLALLAPDFPWELSRKIEYIGMVACVPVFLRFLYHSYPAEVSERWIRLMDLFAVTAAVTIAVFPAIIYTCILFLFQAYVLSSVLYMMYVLLQAIRLNRKGAIPFSTAGAVYALTVMNDLLYYNGLLHTGSLSAYGLFIFVIVQTYMLSSAFSEAFAKVEELSRKLLSADRLKDEFLTHTSQELRVPLGTIVGLAESMLEHSAAGMSPVQRSNLSVIAGSGRRLTAMVNDLLDFYQLRDRETIPIRKKPVDLQQMTQVVLSASKPLLIGQNVVLRNDIGPDIPYVVADEAHLQQMLVHLISFSVKQSQSGVIAVSAREAGEWVEICVSNAGVMLSREELLDLREAIRSERLHAGGSEISLATTRQLVQMHGGDLQVESENNAGMTFTFTLPSSRAYTMPIEEIDQNLQAIGHLLEQMVQAGESKSRAPHILIVDDEPVNLQVLYNQLSLEPYAISTATSGLQAIRTISETSSVDLIILDAFMPKMSGFEVCRTIRRHYSMMDLPIMMLYSEKKPEFVYEGFDAGINDYMMKPIDKKELLTRVKTLLTLKQAIREANQHTDELEKLNKQLTELNNNLEEKIAERTLSLQQSKQQLEEMNEDLERIERSRIRLLTNISHDLRTPITSIQGYVEAMLDGVVTEPEQMSKYLRLIHSKSLTLNRLIQDLFELAQLESRQAAFRMREVPAQDLLRQIKEKFELDVSAHGIRFEVQDTLDRPVVLNVDADRLDQVFANLIFNALKYTPRDGLIQIIFEKKTGRAFKDELIVQVCDSGTGVAKEDLPYIFDRFYKGTPRNNAGKGSGLGLAIAKEIVEYHGGRIWADSDTGQGCTVSFTLPIFY</sequence>
<dbReference type="GO" id="GO:0005524">
    <property type="term" value="F:ATP binding"/>
    <property type="evidence" value="ECO:0007669"/>
    <property type="project" value="UniProtKB-KW"/>
</dbReference>
<dbReference type="PANTHER" id="PTHR43047:SF72">
    <property type="entry name" value="OSMOSENSING HISTIDINE PROTEIN KINASE SLN1"/>
    <property type="match status" value="1"/>
</dbReference>
<reference evidence="16" key="1">
    <citation type="submission" date="2020-09" db="EMBL/GenBank/DDBJ databases">
        <title>A novel bacterium of genus Paenibacillus, isolated from South China Sea.</title>
        <authorList>
            <person name="Huang H."/>
            <person name="Mo K."/>
            <person name="Hu Y."/>
        </authorList>
    </citation>
    <scope>NUCLEOTIDE SEQUENCE</scope>
    <source>
        <strain evidence="16">IB182363</strain>
    </source>
</reference>
<dbReference type="GO" id="GO:0000155">
    <property type="term" value="F:phosphorelay sensor kinase activity"/>
    <property type="evidence" value="ECO:0007669"/>
    <property type="project" value="InterPro"/>
</dbReference>
<comment type="caution">
    <text evidence="16">The sequence shown here is derived from an EMBL/GenBank/DDBJ whole genome shotgun (WGS) entry which is preliminary data.</text>
</comment>
<evidence type="ECO:0000256" key="4">
    <source>
        <dbReference type="ARBA" id="ARBA00022553"/>
    </source>
</evidence>
<dbReference type="GO" id="GO:0005886">
    <property type="term" value="C:plasma membrane"/>
    <property type="evidence" value="ECO:0007669"/>
    <property type="project" value="UniProtKB-SubCell"/>
</dbReference>
<comment type="subcellular location">
    <subcellularLocation>
        <location evidence="2">Cell membrane</location>
        <topology evidence="2">Multi-pass membrane protein</topology>
    </subcellularLocation>
</comment>
<keyword evidence="6" id="KW-0547">Nucleotide-binding</keyword>
<dbReference type="SUPFAM" id="SSF49785">
    <property type="entry name" value="Galactose-binding domain-like"/>
    <property type="match status" value="1"/>
</dbReference>
<keyword evidence="12" id="KW-0175">Coiled coil</keyword>
<dbReference type="SUPFAM" id="SSF52172">
    <property type="entry name" value="CheY-like"/>
    <property type="match status" value="1"/>
</dbReference>
<dbReference type="CDD" id="cd00075">
    <property type="entry name" value="HATPase"/>
    <property type="match status" value="1"/>
</dbReference>
<keyword evidence="8" id="KW-0067">ATP-binding</keyword>
<dbReference type="Pfam" id="PF07695">
    <property type="entry name" value="7TMR-DISM_7TM"/>
    <property type="match status" value="1"/>
</dbReference>
<dbReference type="InterPro" id="IPR001789">
    <property type="entry name" value="Sig_transdc_resp-reg_receiver"/>
</dbReference>
<dbReference type="AlphaFoldDB" id="A0A927C7Z5"/>
<gene>
    <name evidence="16" type="ORF">IDH45_06855</name>
</gene>
<evidence type="ECO:0000256" key="11">
    <source>
        <dbReference type="PROSITE-ProRule" id="PRU00169"/>
    </source>
</evidence>
<evidence type="ECO:0000313" key="17">
    <source>
        <dbReference type="Proteomes" id="UP000639396"/>
    </source>
</evidence>
<dbReference type="InterPro" id="IPR036097">
    <property type="entry name" value="HisK_dim/P_sf"/>
</dbReference>
<feature type="coiled-coil region" evidence="12">
    <location>
        <begin position="796"/>
        <end position="865"/>
    </location>
</feature>
<keyword evidence="9" id="KW-0902">Two-component regulatory system</keyword>
<dbReference type="FunFam" id="3.30.565.10:FF:000006">
    <property type="entry name" value="Sensor histidine kinase WalK"/>
    <property type="match status" value="1"/>
</dbReference>
<dbReference type="SUPFAM" id="SSF55874">
    <property type="entry name" value="ATPase domain of HSP90 chaperone/DNA topoisomerase II/histidine kinase"/>
    <property type="match status" value="2"/>
</dbReference>
<evidence type="ECO:0000256" key="2">
    <source>
        <dbReference type="ARBA" id="ARBA00004651"/>
    </source>
</evidence>
<evidence type="ECO:0000256" key="6">
    <source>
        <dbReference type="ARBA" id="ARBA00022741"/>
    </source>
</evidence>
<dbReference type="EC" id="2.7.13.3" evidence="3"/>
<dbReference type="Gene3D" id="3.30.565.10">
    <property type="entry name" value="Histidine kinase-like ATPase, C-terminal domain"/>
    <property type="match status" value="2"/>
</dbReference>
<evidence type="ECO:0000313" key="16">
    <source>
        <dbReference type="EMBL" id="MBD2861712.1"/>
    </source>
</evidence>
<feature type="transmembrane region" description="Helical" evidence="13">
    <location>
        <begin position="206"/>
        <end position="225"/>
    </location>
</feature>
<keyword evidence="10 13" id="KW-0472">Membrane</keyword>
<keyword evidence="7" id="KW-0418">Kinase</keyword>
<dbReference type="FunFam" id="1.10.287.130:FF:000001">
    <property type="entry name" value="Two-component sensor histidine kinase"/>
    <property type="match status" value="1"/>
</dbReference>
<keyword evidence="17" id="KW-1185">Reference proteome</keyword>
<dbReference type="RefSeq" id="WP_190925939.1">
    <property type="nucleotide sequence ID" value="NZ_JACXJA010000006.1"/>
</dbReference>
<dbReference type="SMART" id="SM00448">
    <property type="entry name" value="REC"/>
    <property type="match status" value="1"/>
</dbReference>
<feature type="domain" description="Histidine kinase" evidence="14">
    <location>
        <begin position="430"/>
        <end position="645"/>
    </location>
</feature>
<feature type="modified residue" description="4-aspartylphosphate" evidence="11">
    <location>
        <position position="730"/>
    </location>
</feature>
<dbReference type="SMART" id="SM00387">
    <property type="entry name" value="HATPase_c"/>
    <property type="match status" value="2"/>
</dbReference>
<dbReference type="PRINTS" id="PR00344">
    <property type="entry name" value="BCTRLSENSOR"/>
</dbReference>
<evidence type="ECO:0000256" key="5">
    <source>
        <dbReference type="ARBA" id="ARBA00022679"/>
    </source>
</evidence>
<dbReference type="Pfam" id="PF00072">
    <property type="entry name" value="Response_reg"/>
    <property type="match status" value="1"/>
</dbReference>
<dbReference type="Gene3D" id="3.40.50.2300">
    <property type="match status" value="1"/>
</dbReference>
<evidence type="ECO:0000256" key="10">
    <source>
        <dbReference type="ARBA" id="ARBA00023136"/>
    </source>
</evidence>
<feature type="transmembrane region" description="Helical" evidence="13">
    <location>
        <begin position="269"/>
        <end position="286"/>
    </location>
</feature>
<keyword evidence="4 11" id="KW-0597">Phosphoprotein</keyword>
<name>A0A927C7Z5_9BACL</name>
<keyword evidence="13" id="KW-1133">Transmembrane helix</keyword>
<evidence type="ECO:0000256" key="3">
    <source>
        <dbReference type="ARBA" id="ARBA00012438"/>
    </source>
</evidence>
<feature type="domain" description="Response regulatory" evidence="15">
    <location>
        <begin position="680"/>
        <end position="797"/>
    </location>
</feature>
<organism evidence="16 17">
    <name type="scientific">Paenibacillus oceani</name>
    <dbReference type="NCBI Taxonomy" id="2772510"/>
    <lineage>
        <taxon>Bacteria</taxon>
        <taxon>Bacillati</taxon>
        <taxon>Bacillota</taxon>
        <taxon>Bacilli</taxon>
        <taxon>Bacillales</taxon>
        <taxon>Paenibacillaceae</taxon>
        <taxon>Paenibacillus</taxon>
    </lineage>
</organism>
<dbReference type="PROSITE" id="PS50110">
    <property type="entry name" value="RESPONSE_REGULATORY"/>
    <property type="match status" value="1"/>
</dbReference>
<proteinExistence type="predicted"/>
<dbReference type="Pfam" id="PF02518">
    <property type="entry name" value="HATPase_c"/>
    <property type="match status" value="2"/>
</dbReference>
<dbReference type="InterPro" id="IPR004358">
    <property type="entry name" value="Sig_transdc_His_kin-like_C"/>
</dbReference>
<dbReference type="Proteomes" id="UP000639396">
    <property type="component" value="Unassembled WGS sequence"/>
</dbReference>
<dbReference type="PANTHER" id="PTHR43047">
    <property type="entry name" value="TWO-COMPONENT HISTIDINE PROTEIN KINASE"/>
    <property type="match status" value="1"/>
</dbReference>
<dbReference type="InterPro" id="IPR011623">
    <property type="entry name" value="7TMR_DISM_rcpt_extracell_dom1"/>
</dbReference>
<feature type="domain" description="Histidine kinase" evidence="14">
    <location>
        <begin position="865"/>
        <end position="1088"/>
    </location>
</feature>
<keyword evidence="5" id="KW-0808">Transferase</keyword>
<dbReference type="InterPro" id="IPR011006">
    <property type="entry name" value="CheY-like_superfamily"/>
</dbReference>
<dbReference type="InterPro" id="IPR005467">
    <property type="entry name" value="His_kinase_dom"/>
</dbReference>
<dbReference type="InterPro" id="IPR036890">
    <property type="entry name" value="HATPase_C_sf"/>
</dbReference>
<feature type="transmembrane region" description="Helical" evidence="13">
    <location>
        <begin position="298"/>
        <end position="319"/>
    </location>
</feature>
<evidence type="ECO:0000256" key="13">
    <source>
        <dbReference type="SAM" id="Phobius"/>
    </source>
</evidence>
<accession>A0A927C7Z5</accession>
<evidence type="ECO:0000259" key="14">
    <source>
        <dbReference type="PROSITE" id="PS50109"/>
    </source>
</evidence>
<dbReference type="InterPro" id="IPR008979">
    <property type="entry name" value="Galactose-bd-like_sf"/>
</dbReference>
<dbReference type="SUPFAM" id="SSF47384">
    <property type="entry name" value="Homodimeric domain of signal transducing histidine kinase"/>
    <property type="match status" value="2"/>
</dbReference>
<keyword evidence="13" id="KW-0812">Transmembrane</keyword>
<dbReference type="Gene3D" id="2.60.120.260">
    <property type="entry name" value="Galactose-binding domain-like"/>
    <property type="match status" value="1"/>
</dbReference>
<evidence type="ECO:0000256" key="8">
    <source>
        <dbReference type="ARBA" id="ARBA00022840"/>
    </source>
</evidence>
<evidence type="ECO:0000256" key="1">
    <source>
        <dbReference type="ARBA" id="ARBA00000085"/>
    </source>
</evidence>
<dbReference type="InterPro" id="IPR003661">
    <property type="entry name" value="HisK_dim/P_dom"/>
</dbReference>
<evidence type="ECO:0000256" key="7">
    <source>
        <dbReference type="ARBA" id="ARBA00022777"/>
    </source>
</evidence>
<feature type="transmembrane region" description="Helical" evidence="13">
    <location>
        <begin position="325"/>
        <end position="346"/>
    </location>
</feature>
<dbReference type="GO" id="GO:0009927">
    <property type="term" value="F:histidine phosphotransfer kinase activity"/>
    <property type="evidence" value="ECO:0007669"/>
    <property type="project" value="TreeGrafter"/>
</dbReference>
<dbReference type="Gene3D" id="1.10.287.130">
    <property type="match status" value="2"/>
</dbReference>
<evidence type="ECO:0000259" key="15">
    <source>
        <dbReference type="PROSITE" id="PS50110"/>
    </source>
</evidence>
<dbReference type="SMART" id="SM00388">
    <property type="entry name" value="HisKA"/>
    <property type="match status" value="2"/>
</dbReference>
<dbReference type="InterPro" id="IPR003594">
    <property type="entry name" value="HATPase_dom"/>
</dbReference>
<dbReference type="Pfam" id="PF00512">
    <property type="entry name" value="HisKA"/>
    <property type="match status" value="2"/>
</dbReference>
<dbReference type="EMBL" id="JACXJA010000006">
    <property type="protein sequence ID" value="MBD2861712.1"/>
    <property type="molecule type" value="Genomic_DNA"/>
</dbReference>
<feature type="transmembrane region" description="Helical" evidence="13">
    <location>
        <begin position="232"/>
        <end position="257"/>
    </location>
</feature>
<dbReference type="CDD" id="cd00082">
    <property type="entry name" value="HisKA"/>
    <property type="match status" value="2"/>
</dbReference>
<evidence type="ECO:0000256" key="12">
    <source>
        <dbReference type="SAM" id="Coils"/>
    </source>
</evidence>
<dbReference type="PROSITE" id="PS50109">
    <property type="entry name" value="HIS_KIN"/>
    <property type="match status" value="2"/>
</dbReference>
<protein>
    <recommendedName>
        <fullName evidence="3">histidine kinase</fullName>
        <ecNumber evidence="3">2.7.13.3</ecNumber>
    </recommendedName>
</protein>
<evidence type="ECO:0000256" key="9">
    <source>
        <dbReference type="ARBA" id="ARBA00023012"/>
    </source>
</evidence>